<evidence type="ECO:0000259" key="8">
    <source>
        <dbReference type="PROSITE" id="PS51296"/>
    </source>
</evidence>
<protein>
    <recommendedName>
        <fullName evidence="8">Rieske domain-containing protein</fullName>
    </recommendedName>
</protein>
<sequence length="346" mass="39320">MNTIATASALPLPIRICRSSMLNTKKEARVGFQSLWGTIFDVEDLRSKIPQFKGKFLDVNQALEVARYGIQYCHWRARQDVLTIMPLHEKVHISEARVATALDQLAHKKALVDDRLLQDASTMKSDQTSPSLSTSSQSLDNVKRRLPRKSLNVSGPAQPYNSHLKNFWYPVAFSTDLKEDIDDLYSIDCFEEPWVVFRGKDGKPGYVQNTCAHRACPLQFGSVNECWIQCPYHGWEYSMDGKCEKMPSTPLLNVKIKPLSCFEQDMGLAWQIVRELPVEHGLLLDNLLDIVQAPFVHTSTFAKGWSVPKRNVWNSPISHDKLGISYRLWRDAVERGAKQLPFSKSA</sequence>
<dbReference type="EMBL" id="CM004404">
    <property type="protein sequence ID" value="OAY23419.1"/>
    <property type="molecule type" value="Genomic_DNA"/>
</dbReference>
<dbReference type="InterPro" id="IPR036922">
    <property type="entry name" value="Rieske_2Fe-2S_sf"/>
</dbReference>
<dbReference type="InterPro" id="IPR050584">
    <property type="entry name" value="Cholesterol_7-desaturase"/>
</dbReference>
<keyword evidence="2" id="KW-0479">Metal-binding</keyword>
<dbReference type="GO" id="GO:0005506">
    <property type="term" value="F:iron ion binding"/>
    <property type="evidence" value="ECO:0007669"/>
    <property type="project" value="InterPro"/>
</dbReference>
<dbReference type="Pfam" id="PF00355">
    <property type="entry name" value="Rieske"/>
    <property type="match status" value="1"/>
</dbReference>
<evidence type="ECO:0000256" key="2">
    <source>
        <dbReference type="ARBA" id="ARBA00022723"/>
    </source>
</evidence>
<dbReference type="GO" id="GO:0005737">
    <property type="term" value="C:cytoplasm"/>
    <property type="evidence" value="ECO:0000318"/>
    <property type="project" value="GO_Central"/>
</dbReference>
<keyword evidence="3" id="KW-0809">Transit peptide</keyword>
<feature type="region of interest" description="Disordered" evidence="7">
    <location>
        <begin position="121"/>
        <end position="140"/>
    </location>
</feature>
<gene>
    <name evidence="9" type="ORF">MANES_18G077600</name>
</gene>
<dbReference type="GO" id="GO:0016491">
    <property type="term" value="F:oxidoreductase activity"/>
    <property type="evidence" value="ECO:0000318"/>
    <property type="project" value="GO_Central"/>
</dbReference>
<feature type="domain" description="Rieske" evidence="8">
    <location>
        <begin position="168"/>
        <end position="249"/>
    </location>
</feature>
<dbReference type="Gene3D" id="2.102.10.10">
    <property type="entry name" value="Rieske [2Fe-2S] iron-sulphur domain"/>
    <property type="match status" value="1"/>
</dbReference>
<name>A0A2C9U1H6_MANES</name>
<evidence type="ECO:0000256" key="7">
    <source>
        <dbReference type="SAM" id="MobiDB-lite"/>
    </source>
</evidence>
<dbReference type="GO" id="GO:0051537">
    <property type="term" value="F:2 iron, 2 sulfur cluster binding"/>
    <property type="evidence" value="ECO:0007669"/>
    <property type="project" value="UniProtKB-KW"/>
</dbReference>
<dbReference type="InterPro" id="IPR015881">
    <property type="entry name" value="ARHD_Rieske_2Fe_2S"/>
</dbReference>
<accession>A0A2C9U1H6</accession>
<evidence type="ECO:0000256" key="6">
    <source>
        <dbReference type="ARBA" id="ARBA00023014"/>
    </source>
</evidence>
<feature type="compositionally biased region" description="Low complexity" evidence="7">
    <location>
        <begin position="125"/>
        <end position="140"/>
    </location>
</feature>
<dbReference type="PANTHER" id="PTHR21266:SF19">
    <property type="entry name" value="CHLOROPHYLLIDE A OXYGENASE, CHLOROPLASTIC"/>
    <property type="match status" value="1"/>
</dbReference>
<evidence type="ECO:0000313" key="9">
    <source>
        <dbReference type="EMBL" id="OAY23419.1"/>
    </source>
</evidence>
<dbReference type="SUPFAM" id="SSF50022">
    <property type="entry name" value="ISP domain"/>
    <property type="match status" value="1"/>
</dbReference>
<evidence type="ECO:0000256" key="3">
    <source>
        <dbReference type="ARBA" id="ARBA00022946"/>
    </source>
</evidence>
<keyword evidence="1" id="KW-0001">2Fe-2S</keyword>
<evidence type="ECO:0000256" key="4">
    <source>
        <dbReference type="ARBA" id="ARBA00023002"/>
    </source>
</evidence>
<dbReference type="STRING" id="3983.A0A2C9U1H6"/>
<keyword evidence="4" id="KW-0560">Oxidoreductase</keyword>
<dbReference type="AlphaFoldDB" id="A0A2C9U1H6"/>
<dbReference type="InterPro" id="IPR017941">
    <property type="entry name" value="Rieske_2Fe-2S"/>
</dbReference>
<dbReference type="PROSITE" id="PS00570">
    <property type="entry name" value="RING_HYDROXYL_ALPHA"/>
    <property type="match status" value="1"/>
</dbReference>
<keyword evidence="6" id="KW-0411">Iron-sulfur</keyword>
<evidence type="ECO:0000256" key="1">
    <source>
        <dbReference type="ARBA" id="ARBA00022714"/>
    </source>
</evidence>
<proteinExistence type="predicted"/>
<reference evidence="9" key="1">
    <citation type="submission" date="2016-02" db="EMBL/GenBank/DDBJ databases">
        <title>WGS assembly of Manihot esculenta.</title>
        <authorList>
            <person name="Bredeson J.V."/>
            <person name="Prochnik S.E."/>
            <person name="Lyons J.B."/>
            <person name="Schmutz J."/>
            <person name="Grimwood J."/>
            <person name="Vrebalov J."/>
            <person name="Bart R.S."/>
            <person name="Amuge T."/>
            <person name="Ferguson M.E."/>
            <person name="Green R."/>
            <person name="Putnam N."/>
            <person name="Stites J."/>
            <person name="Rounsley S."/>
            <person name="Rokhsar D.S."/>
        </authorList>
    </citation>
    <scope>NUCLEOTIDE SEQUENCE [LARGE SCALE GENOMIC DNA]</scope>
    <source>
        <tissue evidence="9">Leaf</tissue>
    </source>
</reference>
<dbReference type="PANTHER" id="PTHR21266">
    <property type="entry name" value="IRON-SULFUR DOMAIN CONTAINING PROTEIN"/>
    <property type="match status" value="1"/>
</dbReference>
<dbReference type="PROSITE" id="PS51296">
    <property type="entry name" value="RIESKE"/>
    <property type="match status" value="1"/>
</dbReference>
<organism evidence="9">
    <name type="scientific">Manihot esculenta</name>
    <name type="common">Cassava</name>
    <name type="synonym">Jatropha manihot</name>
    <dbReference type="NCBI Taxonomy" id="3983"/>
    <lineage>
        <taxon>Eukaryota</taxon>
        <taxon>Viridiplantae</taxon>
        <taxon>Streptophyta</taxon>
        <taxon>Embryophyta</taxon>
        <taxon>Tracheophyta</taxon>
        <taxon>Spermatophyta</taxon>
        <taxon>Magnoliopsida</taxon>
        <taxon>eudicotyledons</taxon>
        <taxon>Gunneridae</taxon>
        <taxon>Pentapetalae</taxon>
        <taxon>rosids</taxon>
        <taxon>fabids</taxon>
        <taxon>Malpighiales</taxon>
        <taxon>Euphorbiaceae</taxon>
        <taxon>Crotonoideae</taxon>
        <taxon>Manihoteae</taxon>
        <taxon>Manihot</taxon>
    </lineage>
</organism>
<evidence type="ECO:0000256" key="5">
    <source>
        <dbReference type="ARBA" id="ARBA00023004"/>
    </source>
</evidence>
<keyword evidence="5" id="KW-0408">Iron</keyword>